<dbReference type="AlphaFoldDB" id="B8MUZ4"/>
<keyword evidence="3" id="KW-1185">Reference proteome</keyword>
<dbReference type="OrthoDB" id="2922289at2759"/>
<dbReference type="eggNOG" id="ENOG502QUCG">
    <property type="taxonomic scope" value="Eukaryota"/>
</dbReference>
<dbReference type="PhylomeDB" id="B8MUZ4"/>
<dbReference type="HOGENOM" id="CLU_019062_0_0_1"/>
<dbReference type="EMBL" id="EQ962661">
    <property type="protein sequence ID" value="EED11884.1"/>
    <property type="molecule type" value="Genomic_DNA"/>
</dbReference>
<evidence type="ECO:0000313" key="3">
    <source>
        <dbReference type="Proteomes" id="UP000001745"/>
    </source>
</evidence>
<name>B8MUZ4_TALSN</name>
<evidence type="ECO:0008006" key="4">
    <source>
        <dbReference type="Google" id="ProtNLM"/>
    </source>
</evidence>
<dbReference type="InParanoid" id="B8MUZ4"/>
<dbReference type="PANTHER" id="PTHR40788">
    <property type="entry name" value="CLR5 DOMAIN-CONTAINING PROTEIN-RELATED"/>
    <property type="match status" value="1"/>
</dbReference>
<dbReference type="GeneID" id="8107295"/>
<evidence type="ECO:0000256" key="1">
    <source>
        <dbReference type="SAM" id="MobiDB-lite"/>
    </source>
</evidence>
<organism evidence="2 3">
    <name type="scientific">Talaromyces stipitatus (strain ATCC 10500 / CBS 375.48 / QM 6759 / NRRL 1006)</name>
    <name type="common">Penicillium stipitatum</name>
    <dbReference type="NCBI Taxonomy" id="441959"/>
    <lineage>
        <taxon>Eukaryota</taxon>
        <taxon>Fungi</taxon>
        <taxon>Dikarya</taxon>
        <taxon>Ascomycota</taxon>
        <taxon>Pezizomycotina</taxon>
        <taxon>Eurotiomycetes</taxon>
        <taxon>Eurotiomycetidae</taxon>
        <taxon>Eurotiales</taxon>
        <taxon>Trichocomaceae</taxon>
        <taxon>Talaromyces</taxon>
        <taxon>Talaromyces sect. Talaromyces</taxon>
    </lineage>
</organism>
<accession>B8MUZ4</accession>
<reference evidence="3" key="1">
    <citation type="journal article" date="2015" name="Genome Announc.">
        <title>Genome sequence of the AIDS-associated pathogen Penicillium marneffei (ATCC18224) and its near taxonomic relative Talaromyces stipitatus (ATCC10500).</title>
        <authorList>
            <person name="Nierman W.C."/>
            <person name="Fedorova-Abrams N.D."/>
            <person name="Andrianopoulos A."/>
        </authorList>
    </citation>
    <scope>NUCLEOTIDE SEQUENCE [LARGE SCALE GENOMIC DNA]</scope>
    <source>
        <strain evidence="3">ATCC 10500 / CBS 375.48 / QM 6759 / NRRL 1006</strain>
    </source>
</reference>
<dbReference type="Proteomes" id="UP000001745">
    <property type="component" value="Unassembled WGS sequence"/>
</dbReference>
<feature type="region of interest" description="Disordered" evidence="1">
    <location>
        <begin position="603"/>
        <end position="622"/>
    </location>
</feature>
<dbReference type="VEuPathDB" id="FungiDB:TSTA_110630"/>
<sequence length="765" mass="87645">MCDATVRNSRTRGSEDEVDEFVATFLTRYHAMRNVQSYAKIGNEIASLSECIVNSWSDLNKNMKFEASIRNKWNKMSVNQRKKLLLEAWPNISQFRRPDIVVDFQRANGPSEIDDKTKSSMLWPYINQQSLTTDLVLPYFLSHRGGHTPNVFFFSDAVWPGFSVFHGRIPPSWTASTCSGHIIIQDPSTSNRYASLVSDSDINQRLETHCQKIPVSEGYLTLIVQKGIYEFLVKVCELLKPEPPPQGQTVPLPPINLQRLLSDESGLAELPHTPYSLPADFNVISLLACVEAKFSASESHIWDLREDPRYFAETLYAQENSKEKDMWSQTIRTVIAEAYTDLQTWSQLRRLLTDLQKCLERDKKQFQANNALNEELQLAFQKLITFLVPMCRCQVTRLITAISGDINSFGMKKFQSAFKRLCDERNWTISVLPSLIDALGHALQKEHSSNKSISPLAMRIISDLSIVTVCFREMNFFQPWAMELLTEMRSKSEEEKQELYQDWELIARSREIFETEIEGFDFSNLGKPDGGRFSCPTQNLVSERSVNKQRRAEKALDDFWNQKMNKRTEGNENNEMTLANLVFESLSIKRTLHRTPEWTETTYAENKSVSQNPTTGPLSQSDIDFELRFRTTATIGQEENNDNTRFRTKPKSRGATTPQVKAPVEVNDVCNAESKPKFTVKEETIEKLPGEIPWTAFLKMMKAAGFCKYNMFGSARNFFKGERTIQIHEPHGQHGRKLPFTMARSIGRRLTSNFGLNYESFMVGG</sequence>
<evidence type="ECO:0000313" key="2">
    <source>
        <dbReference type="EMBL" id="EED11884.1"/>
    </source>
</evidence>
<proteinExistence type="predicted"/>
<dbReference type="RefSeq" id="XP_002488640.1">
    <property type="nucleotide sequence ID" value="XM_002488595.1"/>
</dbReference>
<protein>
    <recommendedName>
        <fullName evidence="4">Clr5 domain-containing protein</fullName>
    </recommendedName>
</protein>
<dbReference type="PANTHER" id="PTHR40788:SF2">
    <property type="entry name" value="CLR5 DOMAIN-CONTAINING PROTEIN"/>
    <property type="match status" value="1"/>
</dbReference>
<dbReference type="OMA" id="TIRMHIM"/>
<dbReference type="STRING" id="441959.B8MUZ4"/>
<gene>
    <name evidence="2" type="ORF">TSTA_110630</name>
</gene>
<feature type="region of interest" description="Disordered" evidence="1">
    <location>
        <begin position="632"/>
        <end position="659"/>
    </location>
</feature>